<proteinExistence type="predicted"/>
<keyword evidence="2" id="KW-1185">Reference proteome</keyword>
<evidence type="ECO:0000313" key="2">
    <source>
        <dbReference type="Proteomes" id="UP001056120"/>
    </source>
</evidence>
<accession>A0ACB9IZU0</accession>
<organism evidence="1 2">
    <name type="scientific">Smallanthus sonchifolius</name>
    <dbReference type="NCBI Taxonomy" id="185202"/>
    <lineage>
        <taxon>Eukaryota</taxon>
        <taxon>Viridiplantae</taxon>
        <taxon>Streptophyta</taxon>
        <taxon>Embryophyta</taxon>
        <taxon>Tracheophyta</taxon>
        <taxon>Spermatophyta</taxon>
        <taxon>Magnoliopsida</taxon>
        <taxon>eudicotyledons</taxon>
        <taxon>Gunneridae</taxon>
        <taxon>Pentapetalae</taxon>
        <taxon>asterids</taxon>
        <taxon>campanulids</taxon>
        <taxon>Asterales</taxon>
        <taxon>Asteraceae</taxon>
        <taxon>Asteroideae</taxon>
        <taxon>Heliantheae alliance</taxon>
        <taxon>Millerieae</taxon>
        <taxon>Smallanthus</taxon>
    </lineage>
</organism>
<reference evidence="1 2" key="2">
    <citation type="journal article" date="2022" name="Mol. Ecol. Resour.">
        <title>The genomes of chicory, endive, great burdock and yacon provide insights into Asteraceae paleo-polyploidization history and plant inulin production.</title>
        <authorList>
            <person name="Fan W."/>
            <person name="Wang S."/>
            <person name="Wang H."/>
            <person name="Wang A."/>
            <person name="Jiang F."/>
            <person name="Liu H."/>
            <person name="Zhao H."/>
            <person name="Xu D."/>
            <person name="Zhang Y."/>
        </authorList>
    </citation>
    <scope>NUCLEOTIDE SEQUENCE [LARGE SCALE GENOMIC DNA]</scope>
    <source>
        <strain evidence="2">cv. Yunnan</strain>
        <tissue evidence="1">Leaves</tissue>
    </source>
</reference>
<comment type="caution">
    <text evidence="1">The sequence shown here is derived from an EMBL/GenBank/DDBJ whole genome shotgun (WGS) entry which is preliminary data.</text>
</comment>
<sequence length="195" mass="21535">MVKHTQRNRQSVRWKLRRVSSAGNNLRPPKYANVISASIHNPTVNSLNARVSNGSVLGSRFESPRVLSKLIFAADKCSRRSPHWNFNSTDLNGGPFNIRVNPQEPSPSLRLKKRTKRARSRVNSPGLTHGPCEPAFDMLTPYFSKSIHGLNNPNPITGPWPELSSASSSESQGPAVQSTETLENKGDQVTEDIPD</sequence>
<gene>
    <name evidence="1" type="ORF">L1987_17754</name>
</gene>
<dbReference type="Proteomes" id="UP001056120">
    <property type="component" value="Linkage Group LG06"/>
</dbReference>
<dbReference type="EMBL" id="CM042023">
    <property type="protein sequence ID" value="KAI3813040.1"/>
    <property type="molecule type" value="Genomic_DNA"/>
</dbReference>
<evidence type="ECO:0000313" key="1">
    <source>
        <dbReference type="EMBL" id="KAI3813040.1"/>
    </source>
</evidence>
<name>A0ACB9IZU0_9ASTR</name>
<reference evidence="2" key="1">
    <citation type="journal article" date="2022" name="Mol. Ecol. Resour.">
        <title>The genomes of chicory, endive, great burdock and yacon provide insights into Asteraceae palaeo-polyploidization history and plant inulin production.</title>
        <authorList>
            <person name="Fan W."/>
            <person name="Wang S."/>
            <person name="Wang H."/>
            <person name="Wang A."/>
            <person name="Jiang F."/>
            <person name="Liu H."/>
            <person name="Zhao H."/>
            <person name="Xu D."/>
            <person name="Zhang Y."/>
        </authorList>
    </citation>
    <scope>NUCLEOTIDE SEQUENCE [LARGE SCALE GENOMIC DNA]</scope>
    <source>
        <strain evidence="2">cv. Yunnan</strain>
    </source>
</reference>
<protein>
    <submittedName>
        <fullName evidence="1">Uncharacterized protein</fullName>
    </submittedName>
</protein>